<dbReference type="AlphaFoldDB" id="A0AAD4MQL9"/>
<sequence>MGRNYFAGRHTTARLKSPTPTSPTKLVSLLVRKKNVPKNVDWNALERILSKFSDVPISFQTVKKNQIPTPEPVHEQHVFHKAKSAPTEPIPSELLIRIGLFLDRRQLMSLCPISQRFNSVIDQEFNSTPPNLLLSKVRYHHPNHWDISCPLDGPTNYNAIPYEAGIKVPMYKFLRFAVSIFYFNRTFPLNWFKSIQHLWEDGGELFVSCIGENVISKESLKEFARNCTQLRIDHRN</sequence>
<evidence type="ECO:0000313" key="4">
    <source>
        <dbReference type="Proteomes" id="UP001201812"/>
    </source>
</evidence>
<accession>A0AAD4MQL9</accession>
<reference evidence="3" key="1">
    <citation type="submission" date="2022-01" db="EMBL/GenBank/DDBJ databases">
        <title>Genome Sequence Resource for Two Populations of Ditylenchus destructor, the Migratory Endoparasitic Phytonematode.</title>
        <authorList>
            <person name="Zhang H."/>
            <person name="Lin R."/>
            <person name="Xie B."/>
        </authorList>
    </citation>
    <scope>NUCLEOTIDE SEQUENCE</scope>
    <source>
        <strain evidence="3">BazhouSP</strain>
    </source>
</reference>
<evidence type="ECO:0000313" key="3">
    <source>
        <dbReference type="EMBL" id="KAI1701128.1"/>
    </source>
</evidence>
<dbReference type="PROSITE" id="PS50181">
    <property type="entry name" value="FBOX"/>
    <property type="match status" value="1"/>
</dbReference>
<keyword evidence="4" id="KW-1185">Reference proteome</keyword>
<comment type="caution">
    <text evidence="3">The sequence shown here is derived from an EMBL/GenBank/DDBJ whole genome shotgun (WGS) entry which is preliminary data.</text>
</comment>
<dbReference type="SUPFAM" id="SSF81383">
    <property type="entry name" value="F-box domain"/>
    <property type="match status" value="1"/>
</dbReference>
<dbReference type="EMBL" id="JAKKPZ010000126">
    <property type="protein sequence ID" value="KAI1701128.1"/>
    <property type="molecule type" value="Genomic_DNA"/>
</dbReference>
<feature type="domain" description="F-box" evidence="2">
    <location>
        <begin position="84"/>
        <end position="137"/>
    </location>
</feature>
<feature type="region of interest" description="Disordered" evidence="1">
    <location>
        <begin position="1"/>
        <end position="21"/>
    </location>
</feature>
<proteinExistence type="predicted"/>
<protein>
    <recommendedName>
        <fullName evidence="2">F-box domain-containing protein</fullName>
    </recommendedName>
</protein>
<organism evidence="3 4">
    <name type="scientific">Ditylenchus destructor</name>
    <dbReference type="NCBI Taxonomy" id="166010"/>
    <lineage>
        <taxon>Eukaryota</taxon>
        <taxon>Metazoa</taxon>
        <taxon>Ecdysozoa</taxon>
        <taxon>Nematoda</taxon>
        <taxon>Chromadorea</taxon>
        <taxon>Rhabditida</taxon>
        <taxon>Tylenchina</taxon>
        <taxon>Tylenchomorpha</taxon>
        <taxon>Sphaerularioidea</taxon>
        <taxon>Anguinidae</taxon>
        <taxon>Anguininae</taxon>
        <taxon>Ditylenchus</taxon>
    </lineage>
</organism>
<dbReference type="InterPro" id="IPR036047">
    <property type="entry name" value="F-box-like_dom_sf"/>
</dbReference>
<dbReference type="InterPro" id="IPR001810">
    <property type="entry name" value="F-box_dom"/>
</dbReference>
<gene>
    <name evidence="3" type="ORF">DdX_16283</name>
</gene>
<dbReference type="Proteomes" id="UP001201812">
    <property type="component" value="Unassembled WGS sequence"/>
</dbReference>
<name>A0AAD4MQL9_9BILA</name>
<evidence type="ECO:0000256" key="1">
    <source>
        <dbReference type="SAM" id="MobiDB-lite"/>
    </source>
</evidence>
<evidence type="ECO:0000259" key="2">
    <source>
        <dbReference type="PROSITE" id="PS50181"/>
    </source>
</evidence>